<sequence>MEKEQAKVSDADLRTHLSGGEAVETVVSGATAGDAFQQATAIAQSGPTVTYVSSGQASLTSSEGDFVQATAAAAAAAASQAEGGVLIPQGTDDGEQTPQSQHISTMDAYPLAQHINTAYWLNNTGYGTHTAGGREWWYSTLVVVVGCAVLADVSSVGKEKCALTKRVT</sequence>
<organism evidence="2 3">
    <name type="scientific">Toxocara canis</name>
    <name type="common">Canine roundworm</name>
    <dbReference type="NCBI Taxonomy" id="6265"/>
    <lineage>
        <taxon>Eukaryota</taxon>
        <taxon>Metazoa</taxon>
        <taxon>Ecdysozoa</taxon>
        <taxon>Nematoda</taxon>
        <taxon>Chromadorea</taxon>
        <taxon>Rhabditida</taxon>
        <taxon>Spirurina</taxon>
        <taxon>Ascaridomorpha</taxon>
        <taxon>Ascaridoidea</taxon>
        <taxon>Toxocaridae</taxon>
        <taxon>Toxocara</taxon>
    </lineage>
</organism>
<reference evidence="1 2" key="2">
    <citation type="submission" date="2018-11" db="EMBL/GenBank/DDBJ databases">
        <authorList>
            <consortium name="Pathogen Informatics"/>
        </authorList>
    </citation>
    <scope>NUCLEOTIDE SEQUENCE [LARGE SCALE GENOMIC DNA]</scope>
</reference>
<dbReference type="Proteomes" id="UP000050794">
    <property type="component" value="Unassembled WGS sequence"/>
</dbReference>
<name>A0A183VED3_TOXCA</name>
<evidence type="ECO:0000313" key="1">
    <source>
        <dbReference type="EMBL" id="VDM50424.1"/>
    </source>
</evidence>
<gene>
    <name evidence="1" type="ORF">TCNE_LOCUS19103</name>
</gene>
<accession>A0A183VED3</accession>
<evidence type="ECO:0000313" key="2">
    <source>
        <dbReference type="Proteomes" id="UP000050794"/>
    </source>
</evidence>
<protein>
    <submittedName>
        <fullName evidence="3">RNA-binding protein Nova-1</fullName>
    </submittedName>
</protein>
<dbReference type="AlphaFoldDB" id="A0A183VED3"/>
<reference evidence="3" key="1">
    <citation type="submission" date="2016-06" db="UniProtKB">
        <authorList>
            <consortium name="WormBaseParasite"/>
        </authorList>
    </citation>
    <scope>IDENTIFICATION</scope>
</reference>
<evidence type="ECO:0000313" key="3">
    <source>
        <dbReference type="WBParaSite" id="TCNE_0001910701-mRNA-1"/>
    </source>
</evidence>
<dbReference type="WBParaSite" id="TCNE_0001910701-mRNA-1">
    <property type="protein sequence ID" value="TCNE_0001910701-mRNA-1"/>
    <property type="gene ID" value="TCNE_0001910701"/>
</dbReference>
<dbReference type="EMBL" id="UYWY01026385">
    <property type="protein sequence ID" value="VDM50424.1"/>
    <property type="molecule type" value="Genomic_DNA"/>
</dbReference>
<proteinExistence type="predicted"/>
<keyword evidence="2" id="KW-1185">Reference proteome</keyword>